<evidence type="ECO:0008006" key="4">
    <source>
        <dbReference type="Google" id="ProtNLM"/>
    </source>
</evidence>
<protein>
    <recommendedName>
        <fullName evidence="4">SIMPL domain-containing protein</fullName>
    </recommendedName>
</protein>
<keyword evidence="1" id="KW-0732">Signal</keyword>
<evidence type="ECO:0000313" key="2">
    <source>
        <dbReference type="EMBL" id="GGP06420.1"/>
    </source>
</evidence>
<dbReference type="Pfam" id="PF04402">
    <property type="entry name" value="SIMPL"/>
    <property type="match status" value="1"/>
</dbReference>
<dbReference type="InterPro" id="IPR007497">
    <property type="entry name" value="SIMPL/DUF541"/>
</dbReference>
<evidence type="ECO:0000313" key="3">
    <source>
        <dbReference type="Proteomes" id="UP000620064"/>
    </source>
</evidence>
<feature type="signal peptide" evidence="1">
    <location>
        <begin position="1"/>
        <end position="18"/>
    </location>
</feature>
<dbReference type="Gene3D" id="3.30.110.170">
    <property type="entry name" value="Protein of unknown function (DUF541), domain 1"/>
    <property type="match status" value="1"/>
</dbReference>
<sequence length="232" mass="26180">MKNLFTFIALFIVSFAFSQTKNFIDQPYLETSAEADTLVIPDRIYLKITISENDTKNKKSVEELENIMVSKLKNLGIDTNKQLLMNDLGSSYKKYALKSTDVMKTKSYDLLVFDGLTAGKVIQELEKEDISNIQLLKTQHSQQEKILADLKRRAIIKAKKNANNIANAIGQKAGNAIFISDLKVTIPTSSVQFLNTSFGYNSQKQKEEFEPSDLNFRKIGFSASLSVNFKLE</sequence>
<accession>A0ABQ2NPH8</accession>
<gene>
    <name evidence="2" type="ORF">GCM10010992_26350</name>
</gene>
<keyword evidence="3" id="KW-1185">Reference proteome</keyword>
<comment type="caution">
    <text evidence="2">The sequence shown here is derived from an EMBL/GenBank/DDBJ whole genome shotgun (WGS) entry which is preliminary data.</text>
</comment>
<feature type="chain" id="PRO_5045786856" description="SIMPL domain-containing protein" evidence="1">
    <location>
        <begin position="19"/>
        <end position="232"/>
    </location>
</feature>
<proteinExistence type="predicted"/>
<dbReference type="Proteomes" id="UP000620064">
    <property type="component" value="Unassembled WGS sequence"/>
</dbReference>
<reference evidence="3" key="1">
    <citation type="journal article" date="2019" name="Int. J. Syst. Evol. Microbiol.">
        <title>The Global Catalogue of Microorganisms (GCM) 10K type strain sequencing project: providing services to taxonomists for standard genome sequencing and annotation.</title>
        <authorList>
            <consortium name="The Broad Institute Genomics Platform"/>
            <consortium name="The Broad Institute Genome Sequencing Center for Infectious Disease"/>
            <person name="Wu L."/>
            <person name="Ma J."/>
        </authorList>
    </citation>
    <scope>NUCLEOTIDE SEQUENCE [LARGE SCALE GENOMIC DNA]</scope>
    <source>
        <strain evidence="3">CGMCC 1.7656</strain>
    </source>
</reference>
<dbReference type="EMBL" id="BMLV01000007">
    <property type="protein sequence ID" value="GGP06420.1"/>
    <property type="molecule type" value="Genomic_DNA"/>
</dbReference>
<dbReference type="RefSeq" id="WP_188618606.1">
    <property type="nucleotide sequence ID" value="NZ_BMLV01000007.1"/>
</dbReference>
<evidence type="ECO:0000256" key="1">
    <source>
        <dbReference type="SAM" id="SignalP"/>
    </source>
</evidence>
<name>A0ABQ2NPH8_9FLAO</name>
<organism evidence="2 3">
    <name type="scientific">Cloacibacterium rupense</name>
    <dbReference type="NCBI Taxonomy" id="517423"/>
    <lineage>
        <taxon>Bacteria</taxon>
        <taxon>Pseudomonadati</taxon>
        <taxon>Bacteroidota</taxon>
        <taxon>Flavobacteriia</taxon>
        <taxon>Flavobacteriales</taxon>
        <taxon>Weeksellaceae</taxon>
    </lineage>
</organism>